<keyword evidence="6" id="KW-0479">Metal-binding</keyword>
<dbReference type="SUPFAM" id="SSF46973">
    <property type="entry name" value="Enzyme IIa from lactose specific PTS, IIa-lac"/>
    <property type="match status" value="1"/>
</dbReference>
<keyword evidence="4" id="KW-0598">Phosphotransferase system</keyword>
<dbReference type="Pfam" id="PF02255">
    <property type="entry name" value="PTS_IIA"/>
    <property type="match status" value="1"/>
</dbReference>
<evidence type="ECO:0000256" key="1">
    <source>
        <dbReference type="ARBA" id="ARBA00022448"/>
    </source>
</evidence>
<organism evidence="8">
    <name type="scientific">Clostridium paraputrificum</name>
    <dbReference type="NCBI Taxonomy" id="29363"/>
    <lineage>
        <taxon>Bacteria</taxon>
        <taxon>Bacillati</taxon>
        <taxon>Bacillota</taxon>
        <taxon>Clostridia</taxon>
        <taxon>Eubacteriales</taxon>
        <taxon>Clostridiaceae</taxon>
        <taxon>Clostridium</taxon>
    </lineage>
</organism>
<evidence type="ECO:0000313" key="8">
    <source>
        <dbReference type="EMBL" id="VYU37582.1"/>
    </source>
</evidence>
<evidence type="ECO:0000256" key="5">
    <source>
        <dbReference type="PIRSR" id="PIRSR000699-1"/>
    </source>
</evidence>
<evidence type="ECO:0000256" key="2">
    <source>
        <dbReference type="ARBA" id="ARBA00022597"/>
    </source>
</evidence>
<dbReference type="RefSeq" id="WP_156561435.1">
    <property type="nucleotide sequence ID" value="NZ_CACRTV010000051.1"/>
</dbReference>
<feature type="active site" description="Tele-phosphohistidine intermediate" evidence="5">
    <location>
        <position position="75"/>
    </location>
</feature>
<dbReference type="GO" id="GO:0009401">
    <property type="term" value="P:phosphoenolpyruvate-dependent sugar phosphotransferase system"/>
    <property type="evidence" value="ECO:0007669"/>
    <property type="project" value="UniProtKB-KW"/>
</dbReference>
<accession>A0A6N3EA37</accession>
<dbReference type="CDD" id="cd00215">
    <property type="entry name" value="PTS_IIA_lac"/>
    <property type="match status" value="1"/>
</dbReference>
<dbReference type="PROSITE" id="PS51095">
    <property type="entry name" value="PTS_EIIA_TYPE_3"/>
    <property type="match status" value="1"/>
</dbReference>
<name>A0A6N3EA37_9CLOT</name>
<keyword evidence="2" id="KW-0762">Sugar transport</keyword>
<keyword evidence="3 8" id="KW-0808">Transferase</keyword>
<sequence>MDYQEIIFGLIVNAGDSRSNSMKAIRLAKKGKIEEAKETIKISEDCLNKAHEIQTSLIQDEAAGKRAEVTLLMVHAQDHLMNAITIKDIAIELIDTREELESIKNIIK</sequence>
<dbReference type="PANTHER" id="PTHR34382:SF7">
    <property type="entry name" value="PTS SYSTEM N,N'-DIACETYLCHITOBIOSE-SPECIFIC EIIA COMPONENT"/>
    <property type="match status" value="1"/>
</dbReference>
<evidence type="ECO:0000256" key="4">
    <source>
        <dbReference type="ARBA" id="ARBA00022683"/>
    </source>
</evidence>
<dbReference type="PIRSF" id="PIRSF000699">
    <property type="entry name" value="PTS_IILac_III"/>
    <property type="match status" value="1"/>
</dbReference>
<reference evidence="8" key="1">
    <citation type="submission" date="2019-11" db="EMBL/GenBank/DDBJ databases">
        <authorList>
            <person name="Feng L."/>
        </authorList>
    </citation>
    <scope>NUCLEOTIDE SEQUENCE</scope>
    <source>
        <strain evidence="8">CParaputrificumLFYP93</strain>
    </source>
</reference>
<evidence type="ECO:0000256" key="3">
    <source>
        <dbReference type="ARBA" id="ARBA00022679"/>
    </source>
</evidence>
<dbReference type="AlphaFoldDB" id="A0A6N3EA37"/>
<keyword evidence="1" id="KW-0813">Transport</keyword>
<dbReference type="PANTHER" id="PTHR34382">
    <property type="entry name" value="PTS SYSTEM N,N'-DIACETYLCHITOBIOSE-SPECIFIC EIIA COMPONENT"/>
    <property type="match status" value="1"/>
</dbReference>
<dbReference type="GO" id="GO:0016740">
    <property type="term" value="F:transferase activity"/>
    <property type="evidence" value="ECO:0007669"/>
    <property type="project" value="UniProtKB-KW"/>
</dbReference>
<gene>
    <name evidence="8" type="primary">licA_4</name>
    <name evidence="8" type="ORF">CPLFYP93_02135</name>
</gene>
<feature type="binding site" evidence="6">
    <location>
        <position position="78"/>
    </location>
    <ligand>
        <name>Mg(2+)</name>
        <dbReference type="ChEBI" id="CHEBI:18420"/>
        <note>ligand shared between all trimeric partners</note>
    </ligand>
</feature>
<dbReference type="EMBL" id="CACRTV010000051">
    <property type="protein sequence ID" value="VYU37582.1"/>
    <property type="molecule type" value="Genomic_DNA"/>
</dbReference>
<dbReference type="InterPro" id="IPR003188">
    <property type="entry name" value="PTS_IIA_lac/cel"/>
</dbReference>
<dbReference type="EC" id="2.7.1.-" evidence="8"/>
<keyword evidence="6" id="KW-0460">Magnesium</keyword>
<protein>
    <submittedName>
        <fullName evidence="8">Lichenan-specific phosphotransferase enzyme IIA component</fullName>
        <ecNumber evidence="8">2.7.1.-</ecNumber>
    </submittedName>
</protein>
<comment type="cofactor">
    <cofactor evidence="6">
        <name>Mg(2+)</name>
        <dbReference type="ChEBI" id="CHEBI:18420"/>
    </cofactor>
    <text evidence="6">Binds 1 Mg(2+) ion per trimer.</text>
</comment>
<proteinExistence type="predicted"/>
<dbReference type="Gene3D" id="1.20.58.80">
    <property type="entry name" value="Phosphotransferase system, lactose/cellobiose-type IIA subunit"/>
    <property type="match status" value="1"/>
</dbReference>
<feature type="modified residue" description="Phosphohistidine; by HPr" evidence="7">
    <location>
        <position position="75"/>
    </location>
</feature>
<evidence type="ECO:0000256" key="6">
    <source>
        <dbReference type="PIRSR" id="PIRSR000699-2"/>
    </source>
</evidence>
<dbReference type="InterPro" id="IPR036542">
    <property type="entry name" value="PTS_IIA_lac/cel_sf"/>
</dbReference>
<evidence type="ECO:0000256" key="7">
    <source>
        <dbReference type="PROSITE-ProRule" id="PRU00418"/>
    </source>
</evidence>
<dbReference type="GO" id="GO:0046872">
    <property type="term" value="F:metal ion binding"/>
    <property type="evidence" value="ECO:0007669"/>
    <property type="project" value="UniProtKB-KW"/>
</dbReference>